<evidence type="ECO:0000313" key="2">
    <source>
        <dbReference type="Proteomes" id="UP000190105"/>
    </source>
</evidence>
<gene>
    <name evidence="1" type="ORF">SAMN05443428_102106</name>
</gene>
<protein>
    <submittedName>
        <fullName evidence="1">Uncharacterized protein</fullName>
    </submittedName>
</protein>
<keyword evidence="2" id="KW-1185">Reference proteome</keyword>
<name>A0A1T4WMX2_9CLOT</name>
<accession>A0A1T4WMX2</accession>
<dbReference type="EMBL" id="FUYH01000002">
    <property type="protein sequence ID" value="SKA78225.1"/>
    <property type="molecule type" value="Genomic_DNA"/>
</dbReference>
<dbReference type="Proteomes" id="UP000190105">
    <property type="component" value="Unassembled WGS sequence"/>
</dbReference>
<dbReference type="RefSeq" id="WP_078695407.1">
    <property type="nucleotide sequence ID" value="NZ_FUYH01000002.1"/>
</dbReference>
<dbReference type="AlphaFoldDB" id="A0A1T4WMX2"/>
<reference evidence="2" key="1">
    <citation type="submission" date="2017-02" db="EMBL/GenBank/DDBJ databases">
        <authorList>
            <person name="Varghese N."/>
            <person name="Submissions S."/>
        </authorList>
    </citation>
    <scope>NUCLEOTIDE SEQUENCE [LARGE SCALE GENOMIC DNA]</scope>
    <source>
        <strain evidence="2">USBA 833</strain>
    </source>
</reference>
<evidence type="ECO:0000313" key="1">
    <source>
        <dbReference type="EMBL" id="SKA78225.1"/>
    </source>
</evidence>
<sequence>MKVVVKKCYMAEDYLFLPLKIVTTIKAELPSYALECYEKLENTMELEEEKAFSRRSCFVPLARGEREKQLKCELRGRSELGQKEIDTGEGENAAVLHRLKTVTKKITCG</sequence>
<organism evidence="1 2">
    <name type="scientific">Caloramator quimbayensis</name>
    <dbReference type="NCBI Taxonomy" id="1147123"/>
    <lineage>
        <taxon>Bacteria</taxon>
        <taxon>Bacillati</taxon>
        <taxon>Bacillota</taxon>
        <taxon>Clostridia</taxon>
        <taxon>Eubacteriales</taxon>
        <taxon>Clostridiaceae</taxon>
        <taxon>Caloramator</taxon>
    </lineage>
</organism>
<proteinExistence type="predicted"/>